<dbReference type="KEGG" id="mde:101891766"/>
<dbReference type="GeneID" id="101891766"/>
<reference evidence="4" key="2">
    <citation type="submission" date="2025-04" db="UniProtKB">
        <authorList>
            <consortium name="RefSeq"/>
        </authorList>
    </citation>
    <scope>IDENTIFICATION</scope>
    <source>
        <strain evidence="4">Aabys</strain>
    </source>
</reference>
<proteinExistence type="predicted"/>
<evidence type="ECO:0000313" key="3">
    <source>
        <dbReference type="Proteomes" id="UP001652621"/>
    </source>
</evidence>
<dbReference type="RefSeq" id="XP_005185884.1">
    <property type="nucleotide sequence ID" value="XM_005185827.3"/>
</dbReference>
<dbReference type="EnsemblMetazoa" id="MDOA001778-RA">
    <property type="protein sequence ID" value="MDOA001778-PA"/>
    <property type="gene ID" value="MDOA001778"/>
</dbReference>
<reference evidence="2" key="1">
    <citation type="submission" date="2020-05" db="UniProtKB">
        <authorList>
            <consortium name="EnsemblMetazoa"/>
        </authorList>
    </citation>
    <scope>IDENTIFICATION</scope>
    <source>
        <strain evidence="2">Aabys</strain>
    </source>
</reference>
<keyword evidence="1" id="KW-0732">Signal</keyword>
<name>A0A1I8M6P3_MUSDO</name>
<feature type="chain" id="PRO_5044559934" evidence="1">
    <location>
        <begin position="17"/>
        <end position="146"/>
    </location>
</feature>
<dbReference type="PANTHER" id="PTHR34931:SF3">
    <property type="entry name" value="FI02976P-RELATED"/>
    <property type="match status" value="1"/>
</dbReference>
<protein>
    <submittedName>
        <fullName evidence="4">Pupal cuticle protein G1A-like</fullName>
    </submittedName>
</protein>
<accession>A0A1I8M6P3</accession>
<sequence>MYKLFVLAAFFAVAAARPGYLGGSHVSYGAPLATTIVQEPALAHVGTVVKSIPTAVSHQSISQVHSSAKYVQPIVVPVVKTYSAPVYKTYAPVAPVVKTIATPLVHSYAATPLVSSAYTSYNSVPVLKSYASYAPSYGGAYGSHGW</sequence>
<gene>
    <name evidence="2" type="primary">101891766</name>
    <name evidence="4" type="synonym">LOC101891766</name>
</gene>
<dbReference type="Proteomes" id="UP001652621">
    <property type="component" value="Unplaced"/>
</dbReference>
<dbReference type="VEuPathDB" id="VectorBase:MDOMA2_004489"/>
<organism evidence="2">
    <name type="scientific">Musca domestica</name>
    <name type="common">House fly</name>
    <dbReference type="NCBI Taxonomy" id="7370"/>
    <lineage>
        <taxon>Eukaryota</taxon>
        <taxon>Metazoa</taxon>
        <taxon>Ecdysozoa</taxon>
        <taxon>Arthropoda</taxon>
        <taxon>Hexapoda</taxon>
        <taxon>Insecta</taxon>
        <taxon>Pterygota</taxon>
        <taxon>Neoptera</taxon>
        <taxon>Endopterygota</taxon>
        <taxon>Diptera</taxon>
        <taxon>Brachycera</taxon>
        <taxon>Muscomorpha</taxon>
        <taxon>Muscoidea</taxon>
        <taxon>Muscidae</taxon>
        <taxon>Musca</taxon>
    </lineage>
</organism>
<dbReference type="AlphaFoldDB" id="A0A1I8M6P3"/>
<feature type="signal peptide" evidence="1">
    <location>
        <begin position="1"/>
        <end position="16"/>
    </location>
</feature>
<dbReference type="VEuPathDB" id="VectorBase:MDOA001778"/>
<evidence type="ECO:0000256" key="1">
    <source>
        <dbReference type="SAM" id="SignalP"/>
    </source>
</evidence>
<keyword evidence="3" id="KW-1185">Reference proteome</keyword>
<dbReference type="Pfam" id="PF04527">
    <property type="entry name" value="Retinin_C"/>
    <property type="match status" value="1"/>
</dbReference>
<evidence type="ECO:0000313" key="4">
    <source>
        <dbReference type="RefSeq" id="XP_005185884.1"/>
    </source>
</evidence>
<dbReference type="PANTHER" id="PTHR34931">
    <property type="entry name" value="FI02976P-RELATED"/>
    <property type="match status" value="1"/>
</dbReference>
<dbReference type="InterPro" id="IPR007614">
    <property type="entry name" value="Retinin_C"/>
</dbReference>
<evidence type="ECO:0000313" key="2">
    <source>
        <dbReference type="EnsemblMetazoa" id="MDOA001778-PA"/>
    </source>
</evidence>
<dbReference type="OrthoDB" id="7493332at2759"/>
<dbReference type="eggNOG" id="ENOG502TBRM">
    <property type="taxonomic scope" value="Eukaryota"/>
</dbReference>